<feature type="transmembrane region" description="Helical" evidence="1">
    <location>
        <begin position="34"/>
        <end position="51"/>
    </location>
</feature>
<organism evidence="2 3">
    <name type="scientific">Liquidambar formosana</name>
    <name type="common">Formosan gum</name>
    <dbReference type="NCBI Taxonomy" id="63359"/>
    <lineage>
        <taxon>Eukaryota</taxon>
        <taxon>Viridiplantae</taxon>
        <taxon>Streptophyta</taxon>
        <taxon>Embryophyta</taxon>
        <taxon>Tracheophyta</taxon>
        <taxon>Spermatophyta</taxon>
        <taxon>Magnoliopsida</taxon>
        <taxon>eudicotyledons</taxon>
        <taxon>Gunneridae</taxon>
        <taxon>Pentapetalae</taxon>
        <taxon>Saxifragales</taxon>
        <taxon>Altingiaceae</taxon>
        <taxon>Liquidambar</taxon>
    </lineage>
</organism>
<feature type="transmembrane region" description="Helical" evidence="1">
    <location>
        <begin position="57"/>
        <end position="76"/>
    </location>
</feature>
<dbReference type="EMBL" id="JBBPBK010000013">
    <property type="protein sequence ID" value="KAK9271581.1"/>
    <property type="molecule type" value="Genomic_DNA"/>
</dbReference>
<keyword evidence="1" id="KW-0812">Transmembrane</keyword>
<dbReference type="AlphaFoldDB" id="A0AAP0NG87"/>
<dbReference type="PANTHER" id="PTHR46610">
    <property type="entry name" value="OS05G0181300 PROTEIN"/>
    <property type="match status" value="1"/>
</dbReference>
<evidence type="ECO:0000313" key="3">
    <source>
        <dbReference type="Proteomes" id="UP001415857"/>
    </source>
</evidence>
<dbReference type="PANTHER" id="PTHR46610:SF20">
    <property type="entry name" value="OS05G0181300 PROTEIN"/>
    <property type="match status" value="1"/>
</dbReference>
<keyword evidence="1" id="KW-1133">Transmembrane helix</keyword>
<feature type="transmembrane region" description="Helical" evidence="1">
    <location>
        <begin position="123"/>
        <end position="143"/>
    </location>
</feature>
<name>A0AAP0NG87_LIQFO</name>
<reference evidence="2 3" key="1">
    <citation type="journal article" date="2024" name="Plant J.">
        <title>Genome sequences and population genomics reveal climatic adaptation and genomic divergence between two closely related sweetgum species.</title>
        <authorList>
            <person name="Xu W.Q."/>
            <person name="Ren C.Q."/>
            <person name="Zhang X.Y."/>
            <person name="Comes H.P."/>
            <person name="Liu X.H."/>
            <person name="Li Y.G."/>
            <person name="Kettle C.J."/>
            <person name="Jalonen R."/>
            <person name="Gaisberger H."/>
            <person name="Ma Y.Z."/>
            <person name="Qiu Y.X."/>
        </authorList>
    </citation>
    <scope>NUCLEOTIDE SEQUENCE [LARGE SCALE GENOMIC DNA]</scope>
    <source>
        <strain evidence="2">Hangzhou</strain>
    </source>
</reference>
<keyword evidence="3" id="KW-1185">Reference proteome</keyword>
<accession>A0AAP0NG87</accession>
<comment type="caution">
    <text evidence="2">The sequence shown here is derived from an EMBL/GenBank/DDBJ whole genome shotgun (WGS) entry which is preliminary data.</text>
</comment>
<protein>
    <submittedName>
        <fullName evidence="2">Uncharacterized protein</fullName>
    </submittedName>
</protein>
<proteinExistence type="predicted"/>
<feature type="transmembrane region" description="Helical" evidence="1">
    <location>
        <begin position="97"/>
        <end position="117"/>
    </location>
</feature>
<dbReference type="InterPro" id="IPR045501">
    <property type="entry name" value="DUF6490"/>
</dbReference>
<keyword evidence="1" id="KW-0472">Membrane</keyword>
<evidence type="ECO:0000313" key="2">
    <source>
        <dbReference type="EMBL" id="KAK9271581.1"/>
    </source>
</evidence>
<dbReference type="Proteomes" id="UP001415857">
    <property type="component" value="Unassembled WGS sequence"/>
</dbReference>
<gene>
    <name evidence="2" type="ORF">L1049_001942</name>
</gene>
<evidence type="ECO:0000256" key="1">
    <source>
        <dbReference type="SAM" id="Phobius"/>
    </source>
</evidence>
<sequence>MSRNHQKKKTTTTTPIACNNRCVNQEDTGFTPSFSFYFLTSNGIGAMYRAYSRGDNYTIAFVLSLYIAFLLLEWCVTAYQRLPPRQESRKKEFLKTGIWGLTTMIYFGLLYQFAPYFSLAGALSAYAVAIACSACIFYLYFIYDDKNGSSGCSSDEKMTSSQCCSAVEGATDKNHEHSISILEKV</sequence>
<dbReference type="Pfam" id="PF20100">
    <property type="entry name" value="DUF6490"/>
    <property type="match status" value="1"/>
</dbReference>